<dbReference type="RefSeq" id="WP_377467881.1">
    <property type="nucleotide sequence ID" value="NZ_JBHUOP010000007.1"/>
</dbReference>
<protein>
    <submittedName>
        <fullName evidence="1">AAA family ATPase</fullName>
    </submittedName>
</protein>
<sequence>MPILVLLNGSPGTGKTTLAQRWVADHPLSVALDIDTIRGMVGGWRDDESNAGKLARNLSRSMIRTALSEGHDVLVPQLVANPEFIDSLAEIASSRGSSFLHVVLTAPVEVCVQRCAGRENTTQFVDPNLNLSTTVGHWAKTIKQTVSCEAALINTAGDVDDVYERFSSMVASHTDSSVAGTRG</sequence>
<dbReference type="SUPFAM" id="SSF52540">
    <property type="entry name" value="P-loop containing nucleoside triphosphate hydrolases"/>
    <property type="match status" value="1"/>
</dbReference>
<dbReference type="InterPro" id="IPR027417">
    <property type="entry name" value="P-loop_NTPase"/>
</dbReference>
<proteinExistence type="predicted"/>
<comment type="caution">
    <text evidence="1">The sequence shown here is derived from an EMBL/GenBank/DDBJ whole genome shotgun (WGS) entry which is preliminary data.</text>
</comment>
<dbReference type="Gene3D" id="3.40.50.300">
    <property type="entry name" value="P-loop containing nucleotide triphosphate hydrolases"/>
    <property type="match status" value="1"/>
</dbReference>
<evidence type="ECO:0000313" key="1">
    <source>
        <dbReference type="EMBL" id="MFD2841652.1"/>
    </source>
</evidence>
<gene>
    <name evidence="1" type="ORF">ACFSYH_13885</name>
</gene>
<dbReference type="Pfam" id="PF13671">
    <property type="entry name" value="AAA_33"/>
    <property type="match status" value="1"/>
</dbReference>
<name>A0ABW5XIG3_9MICO</name>
<keyword evidence="2" id="KW-1185">Reference proteome</keyword>
<reference evidence="2" key="1">
    <citation type="journal article" date="2019" name="Int. J. Syst. Evol. Microbiol.">
        <title>The Global Catalogue of Microorganisms (GCM) 10K type strain sequencing project: providing services to taxonomists for standard genome sequencing and annotation.</title>
        <authorList>
            <consortium name="The Broad Institute Genomics Platform"/>
            <consortium name="The Broad Institute Genome Sequencing Center for Infectious Disease"/>
            <person name="Wu L."/>
            <person name="Ma J."/>
        </authorList>
    </citation>
    <scope>NUCLEOTIDE SEQUENCE [LARGE SCALE GENOMIC DNA]</scope>
    <source>
        <strain evidence="2">KCTC 33576</strain>
    </source>
</reference>
<evidence type="ECO:0000313" key="2">
    <source>
        <dbReference type="Proteomes" id="UP001597391"/>
    </source>
</evidence>
<accession>A0ABW5XIG3</accession>
<organism evidence="1 2">
    <name type="scientific">Populibacterium corticicola</name>
    <dbReference type="NCBI Taxonomy" id="1812826"/>
    <lineage>
        <taxon>Bacteria</taxon>
        <taxon>Bacillati</taxon>
        <taxon>Actinomycetota</taxon>
        <taxon>Actinomycetes</taxon>
        <taxon>Micrococcales</taxon>
        <taxon>Jonesiaceae</taxon>
        <taxon>Populibacterium</taxon>
    </lineage>
</organism>
<dbReference type="EMBL" id="JBHUOP010000007">
    <property type="protein sequence ID" value="MFD2841652.1"/>
    <property type="molecule type" value="Genomic_DNA"/>
</dbReference>
<dbReference type="Proteomes" id="UP001597391">
    <property type="component" value="Unassembled WGS sequence"/>
</dbReference>